<feature type="non-terminal residue" evidence="2">
    <location>
        <position position="1"/>
    </location>
</feature>
<evidence type="ECO:0000256" key="1">
    <source>
        <dbReference type="SAM" id="MobiDB-lite"/>
    </source>
</evidence>
<name>A0A850PBM6_9PROT</name>
<reference evidence="2 3" key="1">
    <citation type="submission" date="2020-06" db="EMBL/GenBank/DDBJ databases">
        <title>Description of novel acetic acid bacteria.</title>
        <authorList>
            <person name="Sombolestani A."/>
        </authorList>
    </citation>
    <scope>NUCLEOTIDE SEQUENCE [LARGE SCALE GENOMIC DNA]</scope>
    <source>
        <strain evidence="2 3">LMG 27010</strain>
    </source>
</reference>
<evidence type="ECO:0000313" key="2">
    <source>
        <dbReference type="EMBL" id="NVN41945.1"/>
    </source>
</evidence>
<dbReference type="Proteomes" id="UP000585665">
    <property type="component" value="Unassembled WGS sequence"/>
</dbReference>
<gene>
    <name evidence="2" type="ORF">HUK82_15460</name>
</gene>
<sequence>TRRRTAKAAASAPEVAEHEAPVKKPRARRTTKAAAVAETDEAKPVAKTRRKTKAADEGVVQPIVIEDAPPAGSRRTGWWRR</sequence>
<proteinExistence type="predicted"/>
<evidence type="ECO:0000313" key="3">
    <source>
        <dbReference type="Proteomes" id="UP000585665"/>
    </source>
</evidence>
<dbReference type="EMBL" id="JABXXR010000221">
    <property type="protein sequence ID" value="NVN41945.1"/>
    <property type="molecule type" value="Genomic_DNA"/>
</dbReference>
<accession>A0A850PBM6</accession>
<dbReference type="RefSeq" id="WP_176614795.1">
    <property type="nucleotide sequence ID" value="NZ_JABXXR010000221.1"/>
</dbReference>
<keyword evidence="3" id="KW-1185">Reference proteome</keyword>
<feature type="region of interest" description="Disordered" evidence="1">
    <location>
        <begin position="1"/>
        <end position="81"/>
    </location>
</feature>
<organism evidence="2 3">
    <name type="scientific">Ameyamaea chiangmaiensis</name>
    <dbReference type="NCBI Taxonomy" id="442969"/>
    <lineage>
        <taxon>Bacteria</taxon>
        <taxon>Pseudomonadati</taxon>
        <taxon>Pseudomonadota</taxon>
        <taxon>Alphaproteobacteria</taxon>
        <taxon>Acetobacterales</taxon>
        <taxon>Acetobacteraceae</taxon>
        <taxon>Ameyamaea</taxon>
    </lineage>
</organism>
<protein>
    <submittedName>
        <fullName evidence="2">Uncharacterized protein</fullName>
    </submittedName>
</protein>
<comment type="caution">
    <text evidence="2">The sequence shown here is derived from an EMBL/GenBank/DDBJ whole genome shotgun (WGS) entry which is preliminary data.</text>
</comment>
<dbReference type="AlphaFoldDB" id="A0A850PBM6"/>